<evidence type="ECO:0000256" key="11">
    <source>
        <dbReference type="ARBA" id="ARBA00023136"/>
    </source>
</evidence>
<keyword evidence="6 13" id="KW-0812">Transmembrane</keyword>
<keyword evidence="15" id="KW-0614">Plasmid</keyword>
<proteinExistence type="inferred from homology"/>
<keyword evidence="5" id="KW-0349">Heme</keyword>
<organism evidence="15 16">
    <name type="scientific">Bradyrhizobium betae</name>
    <dbReference type="NCBI Taxonomy" id="244734"/>
    <lineage>
        <taxon>Bacteria</taxon>
        <taxon>Pseudomonadati</taxon>
        <taxon>Pseudomonadota</taxon>
        <taxon>Alphaproteobacteria</taxon>
        <taxon>Hyphomicrobiales</taxon>
        <taxon>Nitrobacteraceae</taxon>
        <taxon>Bradyrhizobium</taxon>
    </lineage>
</organism>
<dbReference type="AlphaFoldDB" id="A0A5P6PI82"/>
<dbReference type="GO" id="GO:0009055">
    <property type="term" value="F:electron transfer activity"/>
    <property type="evidence" value="ECO:0007669"/>
    <property type="project" value="InterPro"/>
</dbReference>
<dbReference type="KEGG" id="bbet:F8237_35690"/>
<dbReference type="InterPro" id="IPR016174">
    <property type="entry name" value="Di-haem_cyt_TM"/>
</dbReference>
<keyword evidence="4" id="KW-1003">Cell membrane</keyword>
<dbReference type="InterPro" id="IPR011577">
    <property type="entry name" value="Cyt_b561_bac/Ni-Hgenase"/>
</dbReference>
<keyword evidence="9 13" id="KW-1133">Transmembrane helix</keyword>
<dbReference type="Proteomes" id="UP000325641">
    <property type="component" value="Plasmid pBbPL7HG1"/>
</dbReference>
<keyword evidence="3" id="KW-0813">Transport</keyword>
<comment type="similarity">
    <text evidence="12">Belongs to the cytochrome b561 family.</text>
</comment>
<evidence type="ECO:0000256" key="10">
    <source>
        <dbReference type="ARBA" id="ARBA00023004"/>
    </source>
</evidence>
<evidence type="ECO:0000256" key="7">
    <source>
        <dbReference type="ARBA" id="ARBA00022723"/>
    </source>
</evidence>
<evidence type="ECO:0000256" key="1">
    <source>
        <dbReference type="ARBA" id="ARBA00001970"/>
    </source>
</evidence>
<accession>A0A5P6PI82</accession>
<dbReference type="SUPFAM" id="SSF81342">
    <property type="entry name" value="Transmembrane di-heme cytochromes"/>
    <property type="match status" value="1"/>
</dbReference>
<evidence type="ECO:0000313" key="15">
    <source>
        <dbReference type="EMBL" id="QFI77634.1"/>
    </source>
</evidence>
<comment type="subcellular location">
    <subcellularLocation>
        <location evidence="2">Cell membrane</location>
        <topology evidence="2">Multi-pass membrane protein</topology>
    </subcellularLocation>
</comment>
<dbReference type="EMBL" id="CP044544">
    <property type="protein sequence ID" value="QFI77634.1"/>
    <property type="molecule type" value="Genomic_DNA"/>
</dbReference>
<protein>
    <submittedName>
        <fullName evidence="15">Cytochrome b</fullName>
    </submittedName>
</protein>
<sequence length="177" mass="20160">MTKQLSYGNTAKVFHWMIVALLLVQFPIGWLMPDIRRGATPGKAMTLHISIGLIILMLIVLRFVWRLFHPVAPADTLPRWQRLMSENVHWLLYGLVFTTTVTGWFFASFRGWQISFFFAVPLPMLTAPESVAGRLIGGWHQTAEWGLLIAIGIHVIAALIHVFVLRDRIMQRMLPGS</sequence>
<geneLocation type="plasmid" evidence="16">
    <name>pbbpl7hg1</name>
</geneLocation>
<evidence type="ECO:0000313" key="16">
    <source>
        <dbReference type="Proteomes" id="UP000325641"/>
    </source>
</evidence>
<feature type="transmembrane region" description="Helical" evidence="13">
    <location>
        <begin position="145"/>
        <end position="165"/>
    </location>
</feature>
<dbReference type="GO" id="GO:0046872">
    <property type="term" value="F:metal ion binding"/>
    <property type="evidence" value="ECO:0007669"/>
    <property type="project" value="UniProtKB-KW"/>
</dbReference>
<evidence type="ECO:0000256" key="6">
    <source>
        <dbReference type="ARBA" id="ARBA00022692"/>
    </source>
</evidence>
<dbReference type="OrthoDB" id="1247465at2"/>
<dbReference type="GO" id="GO:0005886">
    <property type="term" value="C:plasma membrane"/>
    <property type="evidence" value="ECO:0007669"/>
    <property type="project" value="UniProtKB-SubCell"/>
</dbReference>
<gene>
    <name evidence="15" type="ORF">F8237_35690</name>
</gene>
<evidence type="ECO:0000256" key="2">
    <source>
        <dbReference type="ARBA" id="ARBA00004651"/>
    </source>
</evidence>
<keyword evidence="7" id="KW-0479">Metal-binding</keyword>
<comment type="cofactor">
    <cofactor evidence="1">
        <name>heme b</name>
        <dbReference type="ChEBI" id="CHEBI:60344"/>
    </cofactor>
</comment>
<evidence type="ECO:0000256" key="3">
    <source>
        <dbReference type="ARBA" id="ARBA00022448"/>
    </source>
</evidence>
<dbReference type="PANTHER" id="PTHR30529:SF1">
    <property type="entry name" value="CYTOCHROME B561 HOMOLOG 2"/>
    <property type="match status" value="1"/>
</dbReference>
<evidence type="ECO:0000256" key="13">
    <source>
        <dbReference type="SAM" id="Phobius"/>
    </source>
</evidence>
<keyword evidence="11 13" id="KW-0472">Membrane</keyword>
<dbReference type="GO" id="GO:0020037">
    <property type="term" value="F:heme binding"/>
    <property type="evidence" value="ECO:0007669"/>
    <property type="project" value="TreeGrafter"/>
</dbReference>
<evidence type="ECO:0000256" key="5">
    <source>
        <dbReference type="ARBA" id="ARBA00022617"/>
    </source>
</evidence>
<feature type="transmembrane region" description="Helical" evidence="13">
    <location>
        <begin position="44"/>
        <end position="68"/>
    </location>
</feature>
<feature type="transmembrane region" description="Helical" evidence="13">
    <location>
        <begin position="13"/>
        <end position="32"/>
    </location>
</feature>
<evidence type="ECO:0000259" key="14">
    <source>
        <dbReference type="Pfam" id="PF01292"/>
    </source>
</evidence>
<dbReference type="GO" id="GO:0022904">
    <property type="term" value="P:respiratory electron transport chain"/>
    <property type="evidence" value="ECO:0007669"/>
    <property type="project" value="InterPro"/>
</dbReference>
<reference evidence="16" key="1">
    <citation type="submission" date="2019-10" db="EMBL/GenBank/DDBJ databases">
        <title>Complete Genome Sequence of Bradyrhizobium betae type strain PL7HG1T.</title>
        <authorList>
            <person name="Bromfield E.S.P."/>
            <person name="Cloutier S."/>
        </authorList>
    </citation>
    <scope>NUCLEOTIDE SEQUENCE [LARGE SCALE GENOMIC DNA]</scope>
    <source>
        <strain evidence="16">PL7HG1</strain>
        <plasmid evidence="16">pbbpl7hg1</plasmid>
    </source>
</reference>
<keyword evidence="8" id="KW-0249">Electron transport</keyword>
<dbReference type="Pfam" id="PF01292">
    <property type="entry name" value="Ni_hydr_CYTB"/>
    <property type="match status" value="1"/>
</dbReference>
<dbReference type="RefSeq" id="WP_100554911.1">
    <property type="nucleotide sequence ID" value="NZ_CP044544.1"/>
</dbReference>
<feature type="transmembrane region" description="Helical" evidence="13">
    <location>
        <begin position="88"/>
        <end position="107"/>
    </location>
</feature>
<evidence type="ECO:0000256" key="9">
    <source>
        <dbReference type="ARBA" id="ARBA00022989"/>
    </source>
</evidence>
<dbReference type="InterPro" id="IPR052168">
    <property type="entry name" value="Cytochrome_b561_oxidase"/>
</dbReference>
<feature type="domain" description="Cytochrome b561 bacterial/Ni-hydrogenase" evidence="14">
    <location>
        <begin position="7"/>
        <end position="176"/>
    </location>
</feature>
<name>A0A5P6PI82_9BRAD</name>
<evidence type="ECO:0000256" key="4">
    <source>
        <dbReference type="ARBA" id="ARBA00022475"/>
    </source>
</evidence>
<dbReference type="PANTHER" id="PTHR30529">
    <property type="entry name" value="CYTOCHROME B561"/>
    <property type="match status" value="1"/>
</dbReference>
<keyword evidence="10" id="KW-0408">Iron</keyword>
<evidence type="ECO:0000256" key="8">
    <source>
        <dbReference type="ARBA" id="ARBA00022982"/>
    </source>
</evidence>
<evidence type="ECO:0000256" key="12">
    <source>
        <dbReference type="ARBA" id="ARBA00037975"/>
    </source>
</evidence>